<dbReference type="WBParaSite" id="HDID_0000626101-mRNA-1">
    <property type="protein sequence ID" value="HDID_0000626101-mRNA-1"/>
    <property type="gene ID" value="HDID_0000626101"/>
</dbReference>
<dbReference type="EMBL" id="UYSG01004675">
    <property type="protein sequence ID" value="VDL58577.1"/>
    <property type="molecule type" value="Genomic_DNA"/>
</dbReference>
<evidence type="ECO:0000313" key="1">
    <source>
        <dbReference type="EMBL" id="VDL58577.1"/>
    </source>
</evidence>
<proteinExistence type="predicted"/>
<reference evidence="1 2" key="2">
    <citation type="submission" date="2018-11" db="EMBL/GenBank/DDBJ databases">
        <authorList>
            <consortium name="Pathogen Informatics"/>
        </authorList>
    </citation>
    <scope>NUCLEOTIDE SEQUENCE [LARGE SCALE GENOMIC DNA]</scope>
</reference>
<gene>
    <name evidence="1" type="ORF">HDID_LOCUS6259</name>
</gene>
<dbReference type="Proteomes" id="UP000274504">
    <property type="component" value="Unassembled WGS sequence"/>
</dbReference>
<evidence type="ECO:0000313" key="2">
    <source>
        <dbReference type="Proteomes" id="UP000274504"/>
    </source>
</evidence>
<reference evidence="3" key="1">
    <citation type="submission" date="2017-02" db="UniProtKB">
        <authorList>
            <consortium name="WormBaseParasite"/>
        </authorList>
    </citation>
    <scope>IDENTIFICATION</scope>
</reference>
<organism evidence="3">
    <name type="scientific">Hymenolepis diminuta</name>
    <name type="common">Rat tapeworm</name>
    <dbReference type="NCBI Taxonomy" id="6216"/>
    <lineage>
        <taxon>Eukaryota</taxon>
        <taxon>Metazoa</taxon>
        <taxon>Spiralia</taxon>
        <taxon>Lophotrochozoa</taxon>
        <taxon>Platyhelminthes</taxon>
        <taxon>Cestoda</taxon>
        <taxon>Eucestoda</taxon>
        <taxon>Cyclophyllidea</taxon>
        <taxon>Hymenolepididae</taxon>
        <taxon>Hymenolepis</taxon>
    </lineage>
</organism>
<accession>A0A0R3SMU6</accession>
<sequence>MLSQPATKQTKPDMDLIVKGLELLAKNLFTEVEKCLDTCLSGDEDKWQPAVPLRPEFAHFLTKLREAVKNFSDFN</sequence>
<dbReference type="AlphaFoldDB" id="A0A0R3SMU6"/>
<evidence type="ECO:0000313" key="3">
    <source>
        <dbReference type="WBParaSite" id="HDID_0000626101-mRNA-1"/>
    </source>
</evidence>
<name>A0A0R3SMU6_HYMDI</name>
<protein>
    <submittedName>
        <fullName evidence="3">Mediator complex subunit 9</fullName>
    </submittedName>
</protein>